<proteinExistence type="predicted"/>
<gene>
    <name evidence="1" type="ORF">GCM10012275_19850</name>
</gene>
<reference evidence="1" key="2">
    <citation type="submission" date="2020-09" db="EMBL/GenBank/DDBJ databases">
        <authorList>
            <person name="Sun Q."/>
            <person name="Zhou Y."/>
        </authorList>
    </citation>
    <scope>NUCLEOTIDE SEQUENCE</scope>
    <source>
        <strain evidence="1">CGMCC 4.5737</strain>
    </source>
</reference>
<dbReference type="EMBL" id="BMMK01000007">
    <property type="protein sequence ID" value="GGM48992.1"/>
    <property type="molecule type" value="Genomic_DNA"/>
</dbReference>
<organism evidence="1 2">
    <name type="scientific">Longimycelium tulufanense</name>
    <dbReference type="NCBI Taxonomy" id="907463"/>
    <lineage>
        <taxon>Bacteria</taxon>
        <taxon>Bacillati</taxon>
        <taxon>Actinomycetota</taxon>
        <taxon>Actinomycetes</taxon>
        <taxon>Pseudonocardiales</taxon>
        <taxon>Pseudonocardiaceae</taxon>
        <taxon>Longimycelium</taxon>
    </lineage>
</organism>
<evidence type="ECO:0000313" key="1">
    <source>
        <dbReference type="EMBL" id="GGM48992.1"/>
    </source>
</evidence>
<protein>
    <recommendedName>
        <fullName evidence="3">Lantibiotic dehydratase N-terminal domain-containing protein</fullName>
    </recommendedName>
</protein>
<reference evidence="1" key="1">
    <citation type="journal article" date="2014" name="Int. J. Syst. Evol. Microbiol.">
        <title>Complete genome sequence of Corynebacterium casei LMG S-19264T (=DSM 44701T), isolated from a smear-ripened cheese.</title>
        <authorList>
            <consortium name="US DOE Joint Genome Institute (JGI-PGF)"/>
            <person name="Walter F."/>
            <person name="Albersmeier A."/>
            <person name="Kalinowski J."/>
            <person name="Ruckert C."/>
        </authorList>
    </citation>
    <scope>NUCLEOTIDE SEQUENCE</scope>
    <source>
        <strain evidence="1">CGMCC 4.5737</strain>
    </source>
</reference>
<evidence type="ECO:0000313" key="2">
    <source>
        <dbReference type="Proteomes" id="UP000637578"/>
    </source>
</evidence>
<comment type="caution">
    <text evidence="1">The sequence shown here is derived from an EMBL/GenBank/DDBJ whole genome shotgun (WGS) entry which is preliminary data.</text>
</comment>
<accession>A0A8J3C7F1</accession>
<evidence type="ECO:0008006" key="3">
    <source>
        <dbReference type="Google" id="ProtNLM"/>
    </source>
</evidence>
<name>A0A8J3C7F1_9PSEU</name>
<dbReference type="Proteomes" id="UP000637578">
    <property type="component" value="Unassembled WGS sequence"/>
</dbReference>
<dbReference type="AlphaFoldDB" id="A0A8J3C7F1"/>
<keyword evidence="2" id="KW-1185">Reference proteome</keyword>
<sequence>MTTTASAPSRDTTTRHLASSVAIVRCCGLPVRALDSLAASQTLRHVRSALDHLHTAQQLAADASQDLHDRLRRDLDDAAGLRLQRWSDAMQDYQDHLGEARRVAETELRSAARTMLDRLRQPRIALGLALASPTFTTLLLDHDPGQPLRWGTRLAHTAAGYLARIARKTSPFSSLTTLGVAALPASSDASVPPPYGADRTVSSARPAAMELLRVWAEHSDGPTTLLVRRNPSLRAKGNRLRGVVGRYGFAHTEFFREDELIDCSLAKWVLQVLPADPFPLSRAVDLGLSWRSARRLLSEGLVLPVTPWALADETHFPAFRDHASSDQGASNDSPSTVKDTVEALADLEAGIGGATDPRRRAADVELFRATLARGFRALGHRPPDWLTGVPLFDEVVAHGADRTPQLPTSVHAELRNVSTELTSKTRRRALYDRLVDHFVALHGRGGRAPDLLDFCYSFLENTDPQAMRREFSRPATSVPSVEALRGHRTVGPAASTVSFQIAAETPDSLQQGKYLLVLNDIRDGLVGPMARWAAVPALHDHLATSIERWLADQHPGCRVYQVSAQADWVTVQRPTLRSLPRAAWGPGLCDAATDTVDLRHFSLIHDPHSGTLQVHDSTGSAAFAYTGSVAPHLLGGIDQLLCLLSAPWMTLPARWSADLAPPRGEMTYQPRVQRGRVVWRRARWELCRGLVPQPGTRPDPVGFLAEAEQWRRDHGLPREFFLEEVCPAADRTITPQWVSIDHPHVLHSALRQIDPAAPHVEIVEALPARHEYWFCDANGDALATEFTVLLRHGEEHLR</sequence>